<dbReference type="EMBL" id="GBRH01248275">
    <property type="protein sequence ID" value="JAD49620.1"/>
    <property type="molecule type" value="Transcribed_RNA"/>
</dbReference>
<feature type="compositionally biased region" description="Polar residues" evidence="1">
    <location>
        <begin position="12"/>
        <end position="21"/>
    </location>
</feature>
<feature type="region of interest" description="Disordered" evidence="1">
    <location>
        <begin position="1"/>
        <end position="32"/>
    </location>
</feature>
<evidence type="ECO:0000313" key="2">
    <source>
        <dbReference type="EMBL" id="JAD49620.1"/>
    </source>
</evidence>
<reference evidence="2" key="1">
    <citation type="submission" date="2014-09" db="EMBL/GenBank/DDBJ databases">
        <authorList>
            <person name="Magalhaes I.L.F."/>
            <person name="Oliveira U."/>
            <person name="Santos F.R."/>
            <person name="Vidigal T.H.D.A."/>
            <person name="Brescovit A.D."/>
            <person name="Santos A.J."/>
        </authorList>
    </citation>
    <scope>NUCLEOTIDE SEQUENCE</scope>
    <source>
        <tissue evidence="2">Shoot tissue taken approximately 20 cm above the soil surface</tissue>
    </source>
</reference>
<reference evidence="2" key="2">
    <citation type="journal article" date="2015" name="Data Brief">
        <title>Shoot transcriptome of the giant reed, Arundo donax.</title>
        <authorList>
            <person name="Barrero R.A."/>
            <person name="Guerrero F.D."/>
            <person name="Moolhuijzen P."/>
            <person name="Goolsby J.A."/>
            <person name="Tidwell J."/>
            <person name="Bellgard S.E."/>
            <person name="Bellgard M.I."/>
        </authorList>
    </citation>
    <scope>NUCLEOTIDE SEQUENCE</scope>
    <source>
        <tissue evidence="2">Shoot tissue taken approximately 20 cm above the soil surface</tissue>
    </source>
</reference>
<protein>
    <submittedName>
        <fullName evidence="2">Uncharacterized protein</fullName>
    </submittedName>
</protein>
<sequence length="32" mass="3502">MDMAWTPPPGTSPSRQNQNGSNKEEGESNQEP</sequence>
<evidence type="ECO:0000256" key="1">
    <source>
        <dbReference type="SAM" id="MobiDB-lite"/>
    </source>
</evidence>
<accession>A0A0A9AL44</accession>
<feature type="compositionally biased region" description="Pro residues" evidence="1">
    <location>
        <begin position="1"/>
        <end position="11"/>
    </location>
</feature>
<dbReference type="AlphaFoldDB" id="A0A0A9AL44"/>
<organism evidence="2">
    <name type="scientific">Arundo donax</name>
    <name type="common">Giant reed</name>
    <name type="synonym">Donax arundinaceus</name>
    <dbReference type="NCBI Taxonomy" id="35708"/>
    <lineage>
        <taxon>Eukaryota</taxon>
        <taxon>Viridiplantae</taxon>
        <taxon>Streptophyta</taxon>
        <taxon>Embryophyta</taxon>
        <taxon>Tracheophyta</taxon>
        <taxon>Spermatophyta</taxon>
        <taxon>Magnoliopsida</taxon>
        <taxon>Liliopsida</taxon>
        <taxon>Poales</taxon>
        <taxon>Poaceae</taxon>
        <taxon>PACMAD clade</taxon>
        <taxon>Arundinoideae</taxon>
        <taxon>Arundineae</taxon>
        <taxon>Arundo</taxon>
    </lineage>
</organism>
<name>A0A0A9AL44_ARUDO</name>
<proteinExistence type="predicted"/>